<feature type="coiled-coil region" evidence="1">
    <location>
        <begin position="8"/>
        <end position="39"/>
    </location>
</feature>
<sequence length="241" mass="26418">MADHAQYIDSIKVLNERLLAQLDEEKSKIDKRKANAQREIAQCALDEDGIEEKRKAILQAQTMQLAYLDSLPPDAVRNVPPPPPGPPPVLLPSVPPPPPSTAVPQTSTNQPEVLRAVRVAAPPVSTGQPGAHAVGQRRARVGPQRYFILISLRAAGALTLADVTKRTRLPERRVRDQLRSDIHDGVVDEVLVGVVHKYRLSKAGDQLLSRFEEYRKSSGKGLPTMEDVRSENTPASADIFS</sequence>
<accession>A0A975NBR4</accession>
<feature type="region of interest" description="Disordered" evidence="2">
    <location>
        <begin position="74"/>
        <end position="109"/>
    </location>
</feature>
<feature type="compositionally biased region" description="Pro residues" evidence="2">
    <location>
        <begin position="79"/>
        <end position="101"/>
    </location>
</feature>
<name>A0A975NBR4_9BRAD</name>
<evidence type="ECO:0000313" key="3">
    <source>
        <dbReference type="EMBL" id="QWG12188.1"/>
    </source>
</evidence>
<evidence type="ECO:0000256" key="1">
    <source>
        <dbReference type="SAM" id="Coils"/>
    </source>
</evidence>
<dbReference type="AlphaFoldDB" id="A0A975NBR4"/>
<dbReference type="Proteomes" id="UP000680839">
    <property type="component" value="Chromosome"/>
</dbReference>
<protein>
    <submittedName>
        <fullName evidence="3">Uncharacterized protein</fullName>
    </submittedName>
</protein>
<evidence type="ECO:0000313" key="4">
    <source>
        <dbReference type="Proteomes" id="UP000680839"/>
    </source>
</evidence>
<proteinExistence type="predicted"/>
<dbReference type="EMBL" id="CP076134">
    <property type="protein sequence ID" value="QWG12188.1"/>
    <property type="molecule type" value="Genomic_DNA"/>
</dbReference>
<feature type="region of interest" description="Disordered" evidence="2">
    <location>
        <begin position="217"/>
        <end position="241"/>
    </location>
</feature>
<evidence type="ECO:0000256" key="2">
    <source>
        <dbReference type="SAM" id="MobiDB-lite"/>
    </source>
</evidence>
<reference evidence="3" key="1">
    <citation type="submission" date="2021-06" db="EMBL/GenBank/DDBJ databases">
        <title>Bradyrhizobium sp. S2-20-1 Genome sequencing.</title>
        <authorList>
            <person name="Jin L."/>
        </authorList>
    </citation>
    <scope>NUCLEOTIDE SEQUENCE</scope>
    <source>
        <strain evidence="3">S2-20-1</strain>
    </source>
</reference>
<keyword evidence="1" id="KW-0175">Coiled coil</keyword>
<gene>
    <name evidence="3" type="ORF">KMZ29_21080</name>
</gene>
<dbReference type="RefSeq" id="WP_215621024.1">
    <property type="nucleotide sequence ID" value="NZ_CP076134.1"/>
</dbReference>
<organism evidence="3 4">
    <name type="scientific">Bradyrhizobium sediminis</name>
    <dbReference type="NCBI Taxonomy" id="2840469"/>
    <lineage>
        <taxon>Bacteria</taxon>
        <taxon>Pseudomonadati</taxon>
        <taxon>Pseudomonadota</taxon>
        <taxon>Alphaproteobacteria</taxon>
        <taxon>Hyphomicrobiales</taxon>
        <taxon>Nitrobacteraceae</taxon>
        <taxon>Bradyrhizobium</taxon>
    </lineage>
</organism>